<evidence type="ECO:0000313" key="9">
    <source>
        <dbReference type="Proteomes" id="UP000831684"/>
    </source>
</evidence>
<gene>
    <name evidence="8" type="ORF">K9D25_00160</name>
</gene>
<sequence>MPARTSAAIAAGLVLLISTALADPSGDPSAASSTDGLYSDAQGNPTYQIGKDGTVDWYTSIGYLRYTANCLQCHGPDGLGSSFAPSLTDALQSLNYSQFIDTVTNGKQNVSASQDLVMPAFGTNPNVMCFIDAIFVYLRARSDGALGRGQPANSAPRPAGYTAREDACLG</sequence>
<evidence type="ECO:0000256" key="1">
    <source>
        <dbReference type="ARBA" id="ARBA00022617"/>
    </source>
</evidence>
<dbReference type="RefSeq" id="WP_244378101.1">
    <property type="nucleotide sequence ID" value="NZ_CP083239.1"/>
</dbReference>
<dbReference type="Proteomes" id="UP000831684">
    <property type="component" value="Chromosome"/>
</dbReference>
<accession>A0A9E6ZWA0</accession>
<dbReference type="GO" id="GO:0046872">
    <property type="term" value="F:metal ion binding"/>
    <property type="evidence" value="ECO:0007669"/>
    <property type="project" value="UniProtKB-KW"/>
</dbReference>
<reference evidence="8" key="1">
    <citation type="submission" date="2021-09" db="EMBL/GenBank/DDBJ databases">
        <title>Network and meta-omics reveal the key degrader and cooperation patterns in an efficient 1,4-dioxane-degrading microbial community.</title>
        <authorList>
            <person name="Dai C."/>
        </authorList>
    </citation>
    <scope>NUCLEOTIDE SEQUENCE</scope>
    <source>
        <strain evidence="8">ZM13</strain>
    </source>
</reference>
<protein>
    <submittedName>
        <fullName evidence="8">C-type cytochrome, methanol metabolism-related</fullName>
    </submittedName>
</protein>
<evidence type="ECO:0000256" key="5">
    <source>
        <dbReference type="SAM" id="MobiDB-lite"/>
    </source>
</evidence>
<dbReference type="InterPro" id="IPR009056">
    <property type="entry name" value="Cyt_c-like_dom"/>
</dbReference>
<keyword evidence="1 4" id="KW-0349">Heme</keyword>
<evidence type="ECO:0000313" key="8">
    <source>
        <dbReference type="EMBL" id="UOK71177.1"/>
    </source>
</evidence>
<dbReference type="Gene3D" id="1.10.760.10">
    <property type="entry name" value="Cytochrome c-like domain"/>
    <property type="match status" value="1"/>
</dbReference>
<organism evidence="8 9">
    <name type="scientific">Ancylobacter polymorphus</name>
    <dbReference type="NCBI Taxonomy" id="223390"/>
    <lineage>
        <taxon>Bacteria</taxon>
        <taxon>Pseudomonadati</taxon>
        <taxon>Pseudomonadota</taxon>
        <taxon>Alphaproteobacteria</taxon>
        <taxon>Hyphomicrobiales</taxon>
        <taxon>Xanthobacteraceae</taxon>
        <taxon>Ancylobacter</taxon>
    </lineage>
</organism>
<evidence type="ECO:0000259" key="7">
    <source>
        <dbReference type="PROSITE" id="PS51007"/>
    </source>
</evidence>
<feature type="region of interest" description="Disordered" evidence="5">
    <location>
        <begin position="146"/>
        <end position="170"/>
    </location>
</feature>
<keyword evidence="2 4" id="KW-0479">Metal-binding</keyword>
<keyword evidence="3 4" id="KW-0408">Iron</keyword>
<evidence type="ECO:0000256" key="3">
    <source>
        <dbReference type="ARBA" id="ARBA00023004"/>
    </source>
</evidence>
<dbReference type="EMBL" id="CP083239">
    <property type="protein sequence ID" value="UOK71177.1"/>
    <property type="molecule type" value="Genomic_DNA"/>
</dbReference>
<feature type="chain" id="PRO_5039228064" evidence="6">
    <location>
        <begin position="23"/>
        <end position="170"/>
    </location>
</feature>
<proteinExistence type="predicted"/>
<dbReference type="NCBIfam" id="TIGR03874">
    <property type="entry name" value="4cys_cytochr"/>
    <property type="match status" value="1"/>
</dbReference>
<dbReference type="GO" id="GO:0009055">
    <property type="term" value="F:electron transfer activity"/>
    <property type="evidence" value="ECO:0007669"/>
    <property type="project" value="InterPro"/>
</dbReference>
<feature type="domain" description="Cytochrome c" evidence="7">
    <location>
        <begin position="57"/>
        <end position="141"/>
    </location>
</feature>
<dbReference type="SUPFAM" id="SSF46626">
    <property type="entry name" value="Cytochrome c"/>
    <property type="match status" value="1"/>
</dbReference>
<dbReference type="GO" id="GO:0020037">
    <property type="term" value="F:heme binding"/>
    <property type="evidence" value="ECO:0007669"/>
    <property type="project" value="InterPro"/>
</dbReference>
<keyword evidence="6" id="KW-0732">Signal</keyword>
<name>A0A9E6ZWA0_9HYPH</name>
<evidence type="ECO:0000256" key="2">
    <source>
        <dbReference type="ARBA" id="ARBA00022723"/>
    </source>
</evidence>
<evidence type="ECO:0000256" key="4">
    <source>
        <dbReference type="PROSITE-ProRule" id="PRU00433"/>
    </source>
</evidence>
<dbReference type="AlphaFoldDB" id="A0A9E6ZWA0"/>
<dbReference type="KEGG" id="apol:K9D25_00160"/>
<dbReference type="PROSITE" id="PS51007">
    <property type="entry name" value="CYTC"/>
    <property type="match status" value="1"/>
</dbReference>
<evidence type="ECO:0000256" key="6">
    <source>
        <dbReference type="SAM" id="SignalP"/>
    </source>
</evidence>
<dbReference type="Pfam" id="PF13442">
    <property type="entry name" value="Cytochrome_CBB3"/>
    <property type="match status" value="1"/>
</dbReference>
<dbReference type="InterPro" id="IPR022411">
    <property type="entry name" value="C-typ_cyt_methanol_metab-rel"/>
</dbReference>
<dbReference type="InterPro" id="IPR036909">
    <property type="entry name" value="Cyt_c-like_dom_sf"/>
</dbReference>
<feature type="signal peptide" evidence="6">
    <location>
        <begin position="1"/>
        <end position="22"/>
    </location>
</feature>